<evidence type="ECO:0000256" key="3">
    <source>
        <dbReference type="ARBA" id="ARBA00015334"/>
    </source>
</evidence>
<protein>
    <recommendedName>
        <fullName evidence="3">Male-specific protein scotti</fullName>
    </recommendedName>
</protein>
<evidence type="ECO:0000313" key="9">
    <source>
        <dbReference type="Proteomes" id="UP000008792"/>
    </source>
</evidence>
<keyword evidence="4" id="KW-0217">Developmental protein</keyword>
<keyword evidence="9" id="KW-1185">Reference proteome</keyword>
<evidence type="ECO:0000256" key="6">
    <source>
        <dbReference type="ARBA" id="ARBA00022871"/>
    </source>
</evidence>
<dbReference type="GO" id="GO:0007291">
    <property type="term" value="P:sperm individualization"/>
    <property type="evidence" value="ECO:0007669"/>
    <property type="project" value="InterPro"/>
</dbReference>
<dbReference type="KEGG" id="dvi:6631203"/>
<comment type="similarity">
    <text evidence="2">Belongs to the male-specific scotti family.</text>
</comment>
<feature type="compositionally biased region" description="Acidic residues" evidence="7">
    <location>
        <begin position="30"/>
        <end position="42"/>
    </location>
</feature>
<evidence type="ECO:0000313" key="8">
    <source>
        <dbReference type="EMBL" id="KRF83576.1"/>
    </source>
</evidence>
<reference evidence="8 9" key="1">
    <citation type="journal article" date="2007" name="Nature">
        <title>Evolution of genes and genomes on the Drosophila phylogeny.</title>
        <authorList>
            <consortium name="Drosophila 12 Genomes Consortium"/>
            <person name="Clark A.G."/>
            <person name="Eisen M.B."/>
            <person name="Smith D.R."/>
            <person name="Bergman C.M."/>
            <person name="Oliver B."/>
            <person name="Markow T.A."/>
            <person name="Kaufman T.C."/>
            <person name="Kellis M."/>
            <person name="Gelbart W."/>
            <person name="Iyer V.N."/>
            <person name="Pollard D.A."/>
            <person name="Sackton T.B."/>
            <person name="Larracuente A.M."/>
            <person name="Singh N.D."/>
            <person name="Abad J.P."/>
            <person name="Abt D.N."/>
            <person name="Adryan B."/>
            <person name="Aguade M."/>
            <person name="Akashi H."/>
            <person name="Anderson W.W."/>
            <person name="Aquadro C.F."/>
            <person name="Ardell D.H."/>
            <person name="Arguello R."/>
            <person name="Artieri C.G."/>
            <person name="Barbash D.A."/>
            <person name="Barker D."/>
            <person name="Barsanti P."/>
            <person name="Batterham P."/>
            <person name="Batzoglou S."/>
            <person name="Begun D."/>
            <person name="Bhutkar A."/>
            <person name="Blanco E."/>
            <person name="Bosak S.A."/>
            <person name="Bradley R.K."/>
            <person name="Brand A.D."/>
            <person name="Brent M.R."/>
            <person name="Brooks A.N."/>
            <person name="Brown R.H."/>
            <person name="Butlin R.K."/>
            <person name="Caggese C."/>
            <person name="Calvi B.R."/>
            <person name="Bernardo de Carvalho A."/>
            <person name="Caspi A."/>
            <person name="Castrezana S."/>
            <person name="Celniker S.E."/>
            <person name="Chang J.L."/>
            <person name="Chapple C."/>
            <person name="Chatterji S."/>
            <person name="Chinwalla A."/>
            <person name="Civetta A."/>
            <person name="Clifton S.W."/>
            <person name="Comeron J.M."/>
            <person name="Costello J.C."/>
            <person name="Coyne J.A."/>
            <person name="Daub J."/>
            <person name="David R.G."/>
            <person name="Delcher A.L."/>
            <person name="Delehaunty K."/>
            <person name="Do C.B."/>
            <person name="Ebling H."/>
            <person name="Edwards K."/>
            <person name="Eickbush T."/>
            <person name="Evans J.D."/>
            <person name="Filipski A."/>
            <person name="Findeiss S."/>
            <person name="Freyhult E."/>
            <person name="Fulton L."/>
            <person name="Fulton R."/>
            <person name="Garcia A.C."/>
            <person name="Gardiner A."/>
            <person name="Garfield D.A."/>
            <person name="Garvin B.E."/>
            <person name="Gibson G."/>
            <person name="Gilbert D."/>
            <person name="Gnerre S."/>
            <person name="Godfrey J."/>
            <person name="Good R."/>
            <person name="Gotea V."/>
            <person name="Gravely B."/>
            <person name="Greenberg A.J."/>
            <person name="Griffiths-Jones S."/>
            <person name="Gross S."/>
            <person name="Guigo R."/>
            <person name="Gustafson E.A."/>
            <person name="Haerty W."/>
            <person name="Hahn M.W."/>
            <person name="Halligan D.L."/>
            <person name="Halpern A.L."/>
            <person name="Halter G.M."/>
            <person name="Han M.V."/>
            <person name="Heger A."/>
            <person name="Hillier L."/>
            <person name="Hinrichs A.S."/>
            <person name="Holmes I."/>
            <person name="Hoskins R.A."/>
            <person name="Hubisz M.J."/>
            <person name="Hultmark D."/>
            <person name="Huntley M.A."/>
            <person name="Jaffe D.B."/>
            <person name="Jagadeeshan S."/>
            <person name="Jeck W.R."/>
            <person name="Johnson J."/>
            <person name="Jones C.D."/>
            <person name="Jordan W.C."/>
            <person name="Karpen G.H."/>
            <person name="Kataoka E."/>
            <person name="Keightley P.D."/>
            <person name="Kheradpour P."/>
            <person name="Kirkness E.F."/>
            <person name="Koerich L.B."/>
            <person name="Kristiansen K."/>
            <person name="Kudrna D."/>
            <person name="Kulathinal R.J."/>
            <person name="Kumar S."/>
            <person name="Kwok R."/>
            <person name="Lander E."/>
            <person name="Langley C.H."/>
            <person name="Lapoint R."/>
            <person name="Lazzaro B.P."/>
            <person name="Lee S.J."/>
            <person name="Levesque L."/>
            <person name="Li R."/>
            <person name="Lin C.F."/>
            <person name="Lin M.F."/>
            <person name="Lindblad-Toh K."/>
            <person name="Llopart A."/>
            <person name="Long M."/>
            <person name="Low L."/>
            <person name="Lozovsky E."/>
            <person name="Lu J."/>
            <person name="Luo M."/>
            <person name="Machado C.A."/>
            <person name="Makalowski W."/>
            <person name="Marzo M."/>
            <person name="Matsuda M."/>
            <person name="Matzkin L."/>
            <person name="McAllister B."/>
            <person name="McBride C.S."/>
            <person name="McKernan B."/>
            <person name="McKernan K."/>
            <person name="Mendez-Lago M."/>
            <person name="Minx P."/>
            <person name="Mollenhauer M.U."/>
            <person name="Montooth K."/>
            <person name="Mount S.M."/>
            <person name="Mu X."/>
            <person name="Myers E."/>
            <person name="Negre B."/>
            <person name="Newfeld S."/>
            <person name="Nielsen R."/>
            <person name="Noor M.A."/>
            <person name="O'Grady P."/>
            <person name="Pachter L."/>
            <person name="Papaceit M."/>
            <person name="Parisi M.J."/>
            <person name="Parisi M."/>
            <person name="Parts L."/>
            <person name="Pedersen J.S."/>
            <person name="Pesole G."/>
            <person name="Phillippy A.M."/>
            <person name="Ponting C.P."/>
            <person name="Pop M."/>
            <person name="Porcelli D."/>
            <person name="Powell J.R."/>
            <person name="Prohaska S."/>
            <person name="Pruitt K."/>
            <person name="Puig M."/>
            <person name="Quesneville H."/>
            <person name="Ram K.R."/>
            <person name="Rand D."/>
            <person name="Rasmussen M.D."/>
            <person name="Reed L.K."/>
            <person name="Reenan R."/>
            <person name="Reily A."/>
            <person name="Remington K.A."/>
            <person name="Rieger T.T."/>
            <person name="Ritchie M.G."/>
            <person name="Robin C."/>
            <person name="Rogers Y.H."/>
            <person name="Rohde C."/>
            <person name="Rozas J."/>
            <person name="Rubenfield M.J."/>
            <person name="Ruiz A."/>
            <person name="Russo S."/>
            <person name="Salzberg S.L."/>
            <person name="Sanchez-Gracia A."/>
            <person name="Saranga D.J."/>
            <person name="Sato H."/>
            <person name="Schaeffer S.W."/>
            <person name="Schatz M.C."/>
            <person name="Schlenke T."/>
            <person name="Schwartz R."/>
            <person name="Segarra C."/>
            <person name="Singh R.S."/>
            <person name="Sirot L."/>
            <person name="Sirota M."/>
            <person name="Sisneros N.B."/>
            <person name="Smith C.D."/>
            <person name="Smith T.F."/>
            <person name="Spieth J."/>
            <person name="Stage D.E."/>
            <person name="Stark A."/>
            <person name="Stephan W."/>
            <person name="Strausberg R.L."/>
            <person name="Strempel S."/>
            <person name="Sturgill D."/>
            <person name="Sutton G."/>
            <person name="Sutton G.G."/>
            <person name="Tao W."/>
            <person name="Teichmann S."/>
            <person name="Tobari Y.N."/>
            <person name="Tomimura Y."/>
            <person name="Tsolas J.M."/>
            <person name="Valente V.L."/>
            <person name="Venter E."/>
            <person name="Venter J.C."/>
            <person name="Vicario S."/>
            <person name="Vieira F.G."/>
            <person name="Vilella A.J."/>
            <person name="Villasante A."/>
            <person name="Walenz B."/>
            <person name="Wang J."/>
            <person name="Wasserman M."/>
            <person name="Watts T."/>
            <person name="Wilson D."/>
            <person name="Wilson R.K."/>
            <person name="Wing R.A."/>
            <person name="Wolfner M.F."/>
            <person name="Wong A."/>
            <person name="Wong G.K."/>
            <person name="Wu C.I."/>
            <person name="Wu G."/>
            <person name="Yamamoto D."/>
            <person name="Yang H.P."/>
            <person name="Yang S.P."/>
            <person name="Yorke J.A."/>
            <person name="Yoshida K."/>
            <person name="Zdobnov E."/>
            <person name="Zhang P."/>
            <person name="Zhang Y."/>
            <person name="Zimin A.V."/>
            <person name="Baldwin J."/>
            <person name="Abdouelleil A."/>
            <person name="Abdulkadir J."/>
            <person name="Abebe A."/>
            <person name="Abera B."/>
            <person name="Abreu J."/>
            <person name="Acer S.C."/>
            <person name="Aftuck L."/>
            <person name="Alexander A."/>
            <person name="An P."/>
            <person name="Anderson E."/>
            <person name="Anderson S."/>
            <person name="Arachi H."/>
            <person name="Azer M."/>
            <person name="Bachantsang P."/>
            <person name="Barry A."/>
            <person name="Bayul T."/>
            <person name="Berlin A."/>
            <person name="Bessette D."/>
            <person name="Bloom T."/>
            <person name="Blye J."/>
            <person name="Boguslavskiy L."/>
            <person name="Bonnet C."/>
            <person name="Boukhgalter B."/>
            <person name="Bourzgui I."/>
            <person name="Brown A."/>
            <person name="Cahill P."/>
            <person name="Channer S."/>
            <person name="Cheshatsang Y."/>
            <person name="Chuda L."/>
            <person name="Citroen M."/>
            <person name="Collymore A."/>
            <person name="Cooke P."/>
            <person name="Costello M."/>
            <person name="D'Aco K."/>
            <person name="Daza R."/>
            <person name="De Haan G."/>
            <person name="DeGray S."/>
            <person name="DeMaso C."/>
            <person name="Dhargay N."/>
            <person name="Dooley K."/>
            <person name="Dooley E."/>
            <person name="Doricent M."/>
            <person name="Dorje P."/>
            <person name="Dorjee K."/>
            <person name="Dupes A."/>
            <person name="Elong R."/>
            <person name="Falk J."/>
            <person name="Farina A."/>
            <person name="Faro S."/>
            <person name="Ferguson D."/>
            <person name="Fisher S."/>
            <person name="Foley C.D."/>
            <person name="Franke A."/>
            <person name="Friedrich D."/>
            <person name="Gadbois L."/>
            <person name="Gearin G."/>
            <person name="Gearin C.R."/>
            <person name="Giannoukos G."/>
            <person name="Goode T."/>
            <person name="Graham J."/>
            <person name="Grandbois E."/>
            <person name="Grewal S."/>
            <person name="Gyaltsen K."/>
            <person name="Hafez N."/>
            <person name="Hagos B."/>
            <person name="Hall J."/>
            <person name="Henson C."/>
            <person name="Hollinger A."/>
            <person name="Honan T."/>
            <person name="Huard M.D."/>
            <person name="Hughes L."/>
            <person name="Hurhula B."/>
            <person name="Husby M.E."/>
            <person name="Kamat A."/>
            <person name="Kanga B."/>
            <person name="Kashin S."/>
            <person name="Khazanovich D."/>
            <person name="Kisner P."/>
            <person name="Lance K."/>
            <person name="Lara M."/>
            <person name="Lee W."/>
            <person name="Lennon N."/>
            <person name="Letendre F."/>
            <person name="LeVine R."/>
            <person name="Lipovsky A."/>
            <person name="Liu X."/>
            <person name="Liu J."/>
            <person name="Liu S."/>
            <person name="Lokyitsang T."/>
            <person name="Lokyitsang Y."/>
            <person name="Lubonja R."/>
            <person name="Lui A."/>
            <person name="MacDonald P."/>
            <person name="Magnisalis V."/>
            <person name="Maru K."/>
            <person name="Matthews C."/>
            <person name="McCusker W."/>
            <person name="McDonough S."/>
            <person name="Mehta T."/>
            <person name="Meldrim J."/>
            <person name="Meneus L."/>
            <person name="Mihai O."/>
            <person name="Mihalev A."/>
            <person name="Mihova T."/>
            <person name="Mittelman R."/>
            <person name="Mlenga V."/>
            <person name="Montmayeur A."/>
            <person name="Mulrain L."/>
            <person name="Navidi A."/>
            <person name="Naylor J."/>
            <person name="Negash T."/>
            <person name="Nguyen T."/>
            <person name="Nguyen N."/>
            <person name="Nicol R."/>
            <person name="Norbu C."/>
            <person name="Norbu N."/>
            <person name="Novod N."/>
            <person name="O'Neill B."/>
            <person name="Osman S."/>
            <person name="Markiewicz E."/>
            <person name="Oyono O.L."/>
            <person name="Patti C."/>
            <person name="Phunkhang P."/>
            <person name="Pierre F."/>
            <person name="Priest M."/>
            <person name="Raghuraman S."/>
            <person name="Rege F."/>
            <person name="Reyes R."/>
            <person name="Rise C."/>
            <person name="Rogov P."/>
            <person name="Ross K."/>
            <person name="Ryan E."/>
            <person name="Settipalli S."/>
            <person name="Shea T."/>
            <person name="Sherpa N."/>
            <person name="Shi L."/>
            <person name="Shih D."/>
            <person name="Sparrow T."/>
            <person name="Spaulding J."/>
            <person name="Stalker J."/>
            <person name="Stange-Thomann N."/>
            <person name="Stavropoulos S."/>
            <person name="Stone C."/>
            <person name="Strader C."/>
            <person name="Tesfaye S."/>
            <person name="Thomson T."/>
            <person name="Thoulutsang Y."/>
            <person name="Thoulutsang D."/>
            <person name="Topham K."/>
            <person name="Topping I."/>
            <person name="Tsamla T."/>
            <person name="Vassiliev H."/>
            <person name="Vo A."/>
            <person name="Wangchuk T."/>
            <person name="Wangdi T."/>
            <person name="Weiand M."/>
            <person name="Wilkinson J."/>
            <person name="Wilson A."/>
            <person name="Yadav S."/>
            <person name="Young G."/>
            <person name="Yu Q."/>
            <person name="Zembek L."/>
            <person name="Zhong D."/>
            <person name="Zimmer A."/>
            <person name="Zwirko Z."/>
            <person name="Jaffe D.B."/>
            <person name="Alvarez P."/>
            <person name="Brockman W."/>
            <person name="Butler J."/>
            <person name="Chin C."/>
            <person name="Gnerre S."/>
            <person name="Grabherr M."/>
            <person name="Kleber M."/>
            <person name="Mauceli E."/>
            <person name="MacCallum I."/>
        </authorList>
    </citation>
    <scope>NUCLEOTIDE SEQUENCE [LARGE SCALE GENOMIC DNA]</scope>
    <source>
        <strain evidence="9">Tucson 15010-1051.87</strain>
    </source>
</reference>
<keyword evidence="6" id="KW-0744">Spermatogenesis</keyword>
<name>A0A0Q9WGB7_DROVI</name>
<proteinExistence type="inferred from homology"/>
<keyword evidence="5" id="KW-0221">Differentiation</keyword>
<evidence type="ECO:0000256" key="1">
    <source>
        <dbReference type="ARBA" id="ARBA00004011"/>
    </source>
</evidence>
<dbReference type="PhylomeDB" id="A0A0Q9WGB7"/>
<dbReference type="OMA" id="LPQRWGQ"/>
<evidence type="ECO:0000256" key="5">
    <source>
        <dbReference type="ARBA" id="ARBA00022782"/>
    </source>
</evidence>
<dbReference type="EMBL" id="CH940650">
    <property type="protein sequence ID" value="KRF83576.1"/>
    <property type="molecule type" value="Genomic_DNA"/>
</dbReference>
<evidence type="ECO:0000256" key="2">
    <source>
        <dbReference type="ARBA" id="ARBA00008849"/>
    </source>
</evidence>
<dbReference type="AlphaFoldDB" id="A0A0Q9WGB7"/>
<accession>A0A0Q9WGB7</accession>
<dbReference type="Pfam" id="PF17079">
    <property type="entry name" value="SOTI"/>
    <property type="match status" value="1"/>
</dbReference>
<organism evidence="8 9">
    <name type="scientific">Drosophila virilis</name>
    <name type="common">Fruit fly</name>
    <dbReference type="NCBI Taxonomy" id="7244"/>
    <lineage>
        <taxon>Eukaryota</taxon>
        <taxon>Metazoa</taxon>
        <taxon>Ecdysozoa</taxon>
        <taxon>Arthropoda</taxon>
        <taxon>Hexapoda</taxon>
        <taxon>Insecta</taxon>
        <taxon>Pterygota</taxon>
        <taxon>Neoptera</taxon>
        <taxon>Endopterygota</taxon>
        <taxon>Diptera</taxon>
        <taxon>Brachycera</taxon>
        <taxon>Muscomorpha</taxon>
        <taxon>Ephydroidea</taxon>
        <taxon>Drosophilidae</taxon>
        <taxon>Drosophila</taxon>
    </lineage>
</organism>
<gene>
    <name evidence="8" type="primary">Dvir\GJ24453</name>
    <name evidence="8" type="ORF">Dvir_GJ24453</name>
</gene>
<sequence length="158" mass="17970">MEQGVVEELIHLQLPEVEAVDVVNVPDGNGDGDGDGDGDGNDAWERQLDEVQMQAMRLENPQVAMLLDAPHEPPIELHHMLEPVNVPQRPRKKRSFLTISKPFHVQPERCALISNGWRAVQCVQPEKRGEYFANYLIKHMNSRNYPNGEGLPNRWGQF</sequence>
<dbReference type="OrthoDB" id="7867455at2759"/>
<evidence type="ECO:0000256" key="7">
    <source>
        <dbReference type="SAM" id="MobiDB-lite"/>
    </source>
</evidence>
<dbReference type="Proteomes" id="UP000008792">
    <property type="component" value="Unassembled WGS sequence"/>
</dbReference>
<feature type="region of interest" description="Disordered" evidence="7">
    <location>
        <begin position="24"/>
        <end position="43"/>
    </location>
</feature>
<comment type="function">
    <text evidence="1">Post-meiotically transcribed gene that has a role in late spermiogenesis; required for actin cone progression during spermatid individualization.</text>
</comment>
<dbReference type="InterPro" id="IPR031397">
    <property type="entry name" value="Soti"/>
</dbReference>
<evidence type="ECO:0000256" key="4">
    <source>
        <dbReference type="ARBA" id="ARBA00022473"/>
    </source>
</evidence>